<gene>
    <name evidence="5" type="ORF">D3218_17000</name>
</gene>
<keyword evidence="6" id="KW-1185">Reference proteome</keyword>
<accession>A0A3A1WIF5</accession>
<comment type="caution">
    <text evidence="5">The sequence shown here is derived from an EMBL/GenBank/DDBJ whole genome shotgun (WGS) entry which is preliminary data.</text>
</comment>
<dbReference type="AlphaFoldDB" id="A0A3A1WIF5"/>
<dbReference type="GO" id="GO:0016829">
    <property type="term" value="F:lyase activity"/>
    <property type="evidence" value="ECO:0007669"/>
    <property type="project" value="UniProtKB-KW"/>
</dbReference>
<evidence type="ECO:0000313" key="6">
    <source>
        <dbReference type="Proteomes" id="UP000265750"/>
    </source>
</evidence>
<dbReference type="InterPro" id="IPR008397">
    <property type="entry name" value="Alginate_lyase_dom"/>
</dbReference>
<protein>
    <recommendedName>
        <fullName evidence="4">Alginate lyase domain-containing protein</fullName>
    </recommendedName>
</protein>
<feature type="region of interest" description="Disordered" evidence="3">
    <location>
        <begin position="1"/>
        <end position="23"/>
    </location>
</feature>
<dbReference type="GO" id="GO:0042597">
    <property type="term" value="C:periplasmic space"/>
    <property type="evidence" value="ECO:0007669"/>
    <property type="project" value="InterPro"/>
</dbReference>
<keyword evidence="1" id="KW-0732">Signal</keyword>
<dbReference type="Proteomes" id="UP000265750">
    <property type="component" value="Unassembled WGS sequence"/>
</dbReference>
<dbReference type="OrthoDB" id="7210452at2"/>
<sequence>MGPKPVARAGRPADAQKDVPMKPIREARSRPAGAIPVLAALAAVLGVAPALSAPCYPFDLPQAVGSPSEPQEAVRCGHVVKPTVDMSGLFSFYGPGASQSVVDREKMGAYVRRINGMERFKGAIFLWLTRYEREPARRAGAARCLQEMLVAWARAGAMLEGHDRNDANGRRQAALLASWTAIGAVNGFQAADRGEWPAGERAQVLAWFGRLSEAIGGGFPELPPSPRASGWSKPTTNHAHWGATALAMLAIARGDEGGVDLAAFQLGRALGTATAEGAMPQELRRGGKALHYQIFALDAIALLVRVVEANGRELTGAQASQLAAVTRFTLDAWDDPSLLRAYSPKPQEMPKALPSFVELLRDHFRHADPAISHRLECAAAKLGPLSSPFIAMNISDRVSPPQPGACAH</sequence>
<dbReference type="Gene3D" id="1.50.10.100">
    <property type="entry name" value="Chondroitin AC/alginate lyase"/>
    <property type="match status" value="1"/>
</dbReference>
<dbReference type="InterPro" id="IPR008929">
    <property type="entry name" value="Chondroitin_lyas"/>
</dbReference>
<evidence type="ECO:0000313" key="5">
    <source>
        <dbReference type="EMBL" id="RIX98437.1"/>
    </source>
</evidence>
<organism evidence="5 6">
    <name type="scientific">Aureimonas flava</name>
    <dbReference type="NCBI Taxonomy" id="2320271"/>
    <lineage>
        <taxon>Bacteria</taxon>
        <taxon>Pseudomonadati</taxon>
        <taxon>Pseudomonadota</taxon>
        <taxon>Alphaproteobacteria</taxon>
        <taxon>Hyphomicrobiales</taxon>
        <taxon>Aurantimonadaceae</taxon>
        <taxon>Aureimonas</taxon>
    </lineage>
</organism>
<name>A0A3A1WIF5_9HYPH</name>
<evidence type="ECO:0000256" key="2">
    <source>
        <dbReference type="ARBA" id="ARBA00023239"/>
    </source>
</evidence>
<feature type="domain" description="Alginate lyase" evidence="4">
    <location>
        <begin position="142"/>
        <end position="337"/>
    </location>
</feature>
<dbReference type="Pfam" id="PF05426">
    <property type="entry name" value="Alginate_lyase"/>
    <property type="match status" value="1"/>
</dbReference>
<evidence type="ECO:0000256" key="3">
    <source>
        <dbReference type="SAM" id="MobiDB-lite"/>
    </source>
</evidence>
<keyword evidence="2" id="KW-0456">Lyase</keyword>
<dbReference type="SUPFAM" id="SSF48230">
    <property type="entry name" value="Chondroitin AC/alginate lyase"/>
    <property type="match status" value="1"/>
</dbReference>
<evidence type="ECO:0000256" key="1">
    <source>
        <dbReference type="ARBA" id="ARBA00022729"/>
    </source>
</evidence>
<feature type="compositionally biased region" description="Basic and acidic residues" evidence="3">
    <location>
        <begin position="14"/>
        <end position="23"/>
    </location>
</feature>
<reference evidence="6" key="1">
    <citation type="submission" date="2018-09" db="EMBL/GenBank/DDBJ databases">
        <authorList>
            <person name="Tuo L."/>
        </authorList>
    </citation>
    <scope>NUCLEOTIDE SEQUENCE [LARGE SCALE GENOMIC DNA]</scope>
    <source>
        <strain evidence="6">M2BS4Y-1</strain>
    </source>
</reference>
<proteinExistence type="predicted"/>
<evidence type="ECO:0000259" key="4">
    <source>
        <dbReference type="Pfam" id="PF05426"/>
    </source>
</evidence>
<dbReference type="EMBL" id="QYRN01000010">
    <property type="protein sequence ID" value="RIX98437.1"/>
    <property type="molecule type" value="Genomic_DNA"/>
</dbReference>